<dbReference type="PANTHER" id="PTHR46405:SF9">
    <property type="entry name" value="E3 UBIQUITIN-PROTEIN LIGASE RF298"/>
    <property type="match status" value="1"/>
</dbReference>
<keyword evidence="1" id="KW-0863">Zinc-finger</keyword>
<proteinExistence type="predicted"/>
<feature type="coiled-coil region" evidence="2">
    <location>
        <begin position="500"/>
        <end position="583"/>
    </location>
</feature>
<feature type="region of interest" description="Disordered" evidence="3">
    <location>
        <begin position="263"/>
        <end position="322"/>
    </location>
</feature>
<dbReference type="PROSITE" id="PS50089">
    <property type="entry name" value="ZF_RING_2"/>
    <property type="match status" value="1"/>
</dbReference>
<dbReference type="Proteomes" id="UP000593563">
    <property type="component" value="Unassembled WGS sequence"/>
</dbReference>
<protein>
    <recommendedName>
        <fullName evidence="4">RING-type domain-containing protein</fullName>
    </recommendedName>
</protein>
<dbReference type="InterPro" id="IPR046934">
    <property type="entry name" value="PIR2-like"/>
</dbReference>
<keyword evidence="1" id="KW-0479">Metal-binding</keyword>
<feature type="coiled-coil region" evidence="2">
    <location>
        <begin position="612"/>
        <end position="710"/>
    </location>
</feature>
<dbReference type="Pfam" id="PF13920">
    <property type="entry name" value="zf-C3HC4_3"/>
    <property type="match status" value="1"/>
</dbReference>
<feature type="coiled-coil region" evidence="2">
    <location>
        <begin position="60"/>
        <end position="87"/>
    </location>
</feature>
<comment type="caution">
    <text evidence="5">The sequence shown here is derived from an EMBL/GenBank/DDBJ whole genome shotgun (WGS) entry which is preliminary data.</text>
</comment>
<accession>A0A6L5BC84</accession>
<gene>
    <name evidence="5" type="ORF">AG4045_018326</name>
</gene>
<dbReference type="InterPro" id="IPR013083">
    <property type="entry name" value="Znf_RING/FYVE/PHD"/>
</dbReference>
<dbReference type="PANTHER" id="PTHR46405">
    <property type="entry name" value="OS05G0141500 PROTEIN"/>
    <property type="match status" value="1"/>
</dbReference>
<feature type="compositionally biased region" description="Polar residues" evidence="3">
    <location>
        <begin position="264"/>
        <end position="277"/>
    </location>
</feature>
<reference evidence="5" key="1">
    <citation type="submission" date="2020-01" db="EMBL/GenBank/DDBJ databases">
        <title>The Celery Genome Sequence Reveals Sequential Paleo-tetraploidization, Resistance Gene Elimination, Karyotype Evolution, and Functional Innovation in Apiales.</title>
        <authorList>
            <person name="Song X."/>
        </authorList>
    </citation>
    <scope>NUCLEOTIDE SEQUENCE</scope>
    <source>
        <tissue evidence="5">Leaf</tissue>
    </source>
</reference>
<dbReference type="SUPFAM" id="SSF57850">
    <property type="entry name" value="RING/U-box"/>
    <property type="match status" value="1"/>
</dbReference>
<dbReference type="EMBL" id="WRXP01001167">
    <property type="protein sequence ID" value="KAF1002447.1"/>
    <property type="molecule type" value="Genomic_DNA"/>
</dbReference>
<evidence type="ECO:0000313" key="6">
    <source>
        <dbReference type="Proteomes" id="UP000593563"/>
    </source>
</evidence>
<feature type="compositionally biased region" description="Polar residues" evidence="3">
    <location>
        <begin position="1"/>
        <end position="17"/>
    </location>
</feature>
<sequence length="827" mass="92910">MARSSDGNNINQSSVSESVKEAGSKNKRKHSSECASHVLAEDMPMSLGKIPTYELIDEKLANEFSNLELLNEKIANEKSNLESARGSSDLPLEDEVKDYLLEDWDDPSEYQPEELLSATLNKTFKNAVKKIAEYGHSEEDAEQAVLRRGFFHGDKDPVSNIVEGTLPLLEKKQDVYLSKYQAFDNVQTMQQLVDYTMVEMVNSLREVKPSLSVSEAMWSLLICDLDVNKACAMETDDLSTLHSETVSGGVSVNSVVPQIKSEVKTNQTISSHTSKSAMSKPLDPRTSQTNIPSEGEPSNSHSVRIPFPGGFISNNSQPSNMEDASGVAKKCCPANSKRELLRQRTLHMEKCRGRMSMHRGAFKSKLTSISCSVMEKKSAGYMKNVSYKESTAAQAKVQATSVPTTATSAPATLPVNDVSAADDKNSKLITPEMKPSAGSQIKTVPAPKAPDYYAGIPYDKSTNKYLPQNNREQLLLALVAKKEAREKEIQHLSDWATRMVRQAAERLGKDKEELKALRQEKVEEEKLLKDKQMLEENTMKRLSEMDCALTNAKRQTEMANSSISKLEQKNLAMKQKLESAKLLGLKSSVELQDTVLKEQETLKKVQLCDSEKDVLLENVKSYKNKVAKLHKDVKKAEALCNQHEALWKKEEREKEKILAQASSIRKERERLEALAKEERRKIRQKADCELQKLKDNMKDLQEQIFKLRMEGESSRVAALREGINGSHGSHPTDGNFPAKPGYLLPNMYKRLPVFQEISRSESVREKNRECTMCLADDISVIFLPCAHQVLCEECNERHEKEGATICPLCRAAIQTRFKPRFVKRQNN</sequence>
<name>A0A6L5BC84_APIGR</name>
<dbReference type="CDD" id="cd23128">
    <property type="entry name" value="RING-HC_MIP1-like"/>
    <property type="match status" value="1"/>
</dbReference>
<dbReference type="GO" id="GO:0008270">
    <property type="term" value="F:zinc ion binding"/>
    <property type="evidence" value="ECO:0007669"/>
    <property type="project" value="UniProtKB-KW"/>
</dbReference>
<organism evidence="5 6">
    <name type="scientific">Apium graveolens</name>
    <name type="common">Celery</name>
    <dbReference type="NCBI Taxonomy" id="4045"/>
    <lineage>
        <taxon>Eukaryota</taxon>
        <taxon>Viridiplantae</taxon>
        <taxon>Streptophyta</taxon>
        <taxon>Embryophyta</taxon>
        <taxon>Tracheophyta</taxon>
        <taxon>Spermatophyta</taxon>
        <taxon>Magnoliopsida</taxon>
        <taxon>eudicotyledons</taxon>
        <taxon>Gunneridae</taxon>
        <taxon>Pentapetalae</taxon>
        <taxon>asterids</taxon>
        <taxon>campanulids</taxon>
        <taxon>Apiales</taxon>
        <taxon>Apiaceae</taxon>
        <taxon>Apioideae</taxon>
        <taxon>apioid superclade</taxon>
        <taxon>Apieae</taxon>
        <taxon>Apium</taxon>
    </lineage>
</organism>
<dbReference type="Gene3D" id="3.30.40.10">
    <property type="entry name" value="Zinc/RING finger domain, C3HC4 (zinc finger)"/>
    <property type="match status" value="1"/>
</dbReference>
<feature type="compositionally biased region" description="Polar residues" evidence="3">
    <location>
        <begin position="312"/>
        <end position="322"/>
    </location>
</feature>
<dbReference type="AlphaFoldDB" id="A0A6L5BC84"/>
<evidence type="ECO:0000256" key="3">
    <source>
        <dbReference type="SAM" id="MobiDB-lite"/>
    </source>
</evidence>
<evidence type="ECO:0000256" key="1">
    <source>
        <dbReference type="PROSITE-ProRule" id="PRU00175"/>
    </source>
</evidence>
<feature type="domain" description="RING-type" evidence="4">
    <location>
        <begin position="770"/>
        <end position="810"/>
    </location>
</feature>
<evidence type="ECO:0000256" key="2">
    <source>
        <dbReference type="SAM" id="Coils"/>
    </source>
</evidence>
<evidence type="ECO:0000313" key="5">
    <source>
        <dbReference type="EMBL" id="KAF1002447.1"/>
    </source>
</evidence>
<dbReference type="Pfam" id="PF20235">
    <property type="entry name" value="PIR2-like_helical"/>
    <property type="match status" value="1"/>
</dbReference>
<dbReference type="InterPro" id="IPR001841">
    <property type="entry name" value="Znf_RING"/>
</dbReference>
<keyword evidence="6" id="KW-1185">Reference proteome</keyword>
<keyword evidence="1" id="KW-0862">Zinc</keyword>
<evidence type="ECO:0000259" key="4">
    <source>
        <dbReference type="PROSITE" id="PS50089"/>
    </source>
</evidence>
<feature type="region of interest" description="Disordered" evidence="3">
    <location>
        <begin position="1"/>
        <end position="38"/>
    </location>
</feature>
<keyword evidence="2" id="KW-0175">Coiled coil</keyword>
<feature type="compositionally biased region" description="Polar residues" evidence="3">
    <location>
        <begin position="285"/>
        <end position="302"/>
    </location>
</feature>
<dbReference type="InterPro" id="IPR046527">
    <property type="entry name" value="PIR2-like_helical"/>
</dbReference>